<dbReference type="InterPro" id="IPR038501">
    <property type="entry name" value="Spore_GerAC_C_sf"/>
</dbReference>
<dbReference type="PROSITE" id="PS51257">
    <property type="entry name" value="PROKAR_LIPOPROTEIN"/>
    <property type="match status" value="1"/>
</dbReference>
<dbReference type="AlphaFoldDB" id="A0A285U7H0"/>
<dbReference type="Pfam" id="PF25198">
    <property type="entry name" value="Spore_GerAC_N"/>
    <property type="match status" value="1"/>
</dbReference>
<dbReference type="NCBIfam" id="TIGR02887">
    <property type="entry name" value="spore_ger_x_C"/>
    <property type="match status" value="1"/>
</dbReference>
<evidence type="ECO:0000313" key="10">
    <source>
        <dbReference type="EMBL" id="SOC37348.1"/>
    </source>
</evidence>
<comment type="subcellular location">
    <subcellularLocation>
        <location evidence="1">Membrane</location>
        <topology evidence="1">Lipid-anchor</topology>
    </subcellularLocation>
</comment>
<comment type="similarity">
    <text evidence="2">Belongs to the GerABKC lipoprotein family.</text>
</comment>
<feature type="domain" description="Spore germination GerAC-like C-terminal" evidence="8">
    <location>
        <begin position="197"/>
        <end position="370"/>
    </location>
</feature>
<protein>
    <submittedName>
        <fullName evidence="10">Spore germination protein</fullName>
    </submittedName>
</protein>
<evidence type="ECO:0000256" key="4">
    <source>
        <dbReference type="ARBA" id="ARBA00022729"/>
    </source>
</evidence>
<dbReference type="OrthoDB" id="2592518at2"/>
<keyword evidence="3" id="KW-0309">Germination</keyword>
<dbReference type="GO" id="GO:0016020">
    <property type="term" value="C:membrane"/>
    <property type="evidence" value="ECO:0007669"/>
    <property type="project" value="UniProtKB-SubCell"/>
</dbReference>
<evidence type="ECO:0000313" key="11">
    <source>
        <dbReference type="Proteomes" id="UP000219252"/>
    </source>
</evidence>
<dbReference type="Proteomes" id="UP000219252">
    <property type="component" value="Unassembled WGS sequence"/>
</dbReference>
<dbReference type="Pfam" id="PF05504">
    <property type="entry name" value="Spore_GerAC"/>
    <property type="match status" value="1"/>
</dbReference>
<sequence length="373" mass="41910">MIKRQVLLYYLCISLLLFGCADPKILERVSLAILVGYDVEEEDKVTATVALRTVNQELQSVVSIASQTEKTSKGTRIKASLDSTKQIVAGQLRVILLGKKLAESGINEALHTTKMNSEMSSGLYFAIVDGETKPLIEKKYENISDIGQHIFYLLDHNIEEQTILSSTLHETVRDSYSPYIDMALPLLVQDEDDVHISGLAIFNGDKMVGKLVGSDPFYVVLVREKYNAGSIQLSIPGEPFKNLSDEIPDEIAMAIDSIFSKRKIELLNKDTPEFEIDVKVEGRILEIPPSITTEDPEVIKKLETEVEKKFEREISRIIKKTQELNSDVFGFGEVYKAHVGTKNVDKKKWKELYPTIKVNANVTVKLLRNGVFD</sequence>
<gene>
    <name evidence="10" type="ORF">SAMN05877842_103156</name>
</gene>
<evidence type="ECO:0000256" key="6">
    <source>
        <dbReference type="ARBA" id="ARBA00023139"/>
    </source>
</evidence>
<keyword evidence="4" id="KW-0732">Signal</keyword>
<dbReference type="InterPro" id="IPR046953">
    <property type="entry name" value="Spore_GerAC-like_C"/>
</dbReference>
<dbReference type="PANTHER" id="PTHR35789:SF1">
    <property type="entry name" value="SPORE GERMINATION PROTEIN B3"/>
    <property type="match status" value="1"/>
</dbReference>
<dbReference type="PANTHER" id="PTHR35789">
    <property type="entry name" value="SPORE GERMINATION PROTEIN B3"/>
    <property type="match status" value="1"/>
</dbReference>
<evidence type="ECO:0000256" key="5">
    <source>
        <dbReference type="ARBA" id="ARBA00023136"/>
    </source>
</evidence>
<evidence type="ECO:0000259" key="8">
    <source>
        <dbReference type="Pfam" id="PF05504"/>
    </source>
</evidence>
<name>A0A285U7H0_9BACL</name>
<evidence type="ECO:0000256" key="1">
    <source>
        <dbReference type="ARBA" id="ARBA00004635"/>
    </source>
</evidence>
<evidence type="ECO:0000256" key="7">
    <source>
        <dbReference type="ARBA" id="ARBA00023288"/>
    </source>
</evidence>
<reference evidence="11" key="1">
    <citation type="submission" date="2017-08" db="EMBL/GenBank/DDBJ databases">
        <authorList>
            <person name="Varghese N."/>
            <person name="Submissions S."/>
        </authorList>
    </citation>
    <scope>NUCLEOTIDE SEQUENCE [LARGE SCALE GENOMIC DNA]</scope>
    <source>
        <strain evidence="11">JC23</strain>
    </source>
</reference>
<evidence type="ECO:0000256" key="2">
    <source>
        <dbReference type="ARBA" id="ARBA00007886"/>
    </source>
</evidence>
<accession>A0A285U7H0</accession>
<dbReference type="RefSeq" id="WP_097148796.1">
    <property type="nucleotide sequence ID" value="NZ_OBQC01000003.1"/>
</dbReference>
<feature type="domain" description="Spore germination protein N-terminal" evidence="9">
    <location>
        <begin position="22"/>
        <end position="187"/>
    </location>
</feature>
<keyword evidence="5" id="KW-0472">Membrane</keyword>
<keyword evidence="11" id="KW-1185">Reference proteome</keyword>
<dbReference type="Gene3D" id="3.30.300.210">
    <property type="entry name" value="Nutrient germinant receptor protein C, domain 3"/>
    <property type="match status" value="1"/>
</dbReference>
<dbReference type="GO" id="GO:0009847">
    <property type="term" value="P:spore germination"/>
    <property type="evidence" value="ECO:0007669"/>
    <property type="project" value="InterPro"/>
</dbReference>
<keyword evidence="6" id="KW-0564">Palmitate</keyword>
<dbReference type="InterPro" id="IPR057336">
    <property type="entry name" value="GerAC_N"/>
</dbReference>
<proteinExistence type="inferred from homology"/>
<evidence type="ECO:0000256" key="3">
    <source>
        <dbReference type="ARBA" id="ARBA00022544"/>
    </source>
</evidence>
<evidence type="ECO:0000259" key="9">
    <source>
        <dbReference type="Pfam" id="PF25198"/>
    </source>
</evidence>
<dbReference type="InterPro" id="IPR008844">
    <property type="entry name" value="Spore_GerAC-like"/>
</dbReference>
<keyword evidence="7" id="KW-0449">Lipoprotein</keyword>
<dbReference type="EMBL" id="OBQC01000003">
    <property type="protein sequence ID" value="SOC37348.1"/>
    <property type="molecule type" value="Genomic_DNA"/>
</dbReference>
<organism evidence="10 11">
    <name type="scientific">Ureibacillus acetophenoni</name>
    <dbReference type="NCBI Taxonomy" id="614649"/>
    <lineage>
        <taxon>Bacteria</taxon>
        <taxon>Bacillati</taxon>
        <taxon>Bacillota</taxon>
        <taxon>Bacilli</taxon>
        <taxon>Bacillales</taxon>
        <taxon>Caryophanaceae</taxon>
        <taxon>Ureibacillus</taxon>
    </lineage>
</organism>